<protein>
    <recommendedName>
        <fullName evidence="2">Nephrocystin 3-like N-terminal domain-containing protein</fullName>
    </recommendedName>
</protein>
<accession>A0A3N4JXQ2</accession>
<dbReference type="Pfam" id="PF24883">
    <property type="entry name" value="NPHP3_N"/>
    <property type="match status" value="1"/>
</dbReference>
<dbReference type="Proteomes" id="UP000276215">
    <property type="component" value="Unassembled WGS sequence"/>
</dbReference>
<gene>
    <name evidence="3" type="ORF">L873DRAFT_1888359</name>
</gene>
<proteinExistence type="predicted"/>
<evidence type="ECO:0000313" key="4">
    <source>
        <dbReference type="Proteomes" id="UP000276215"/>
    </source>
</evidence>
<dbReference type="InterPro" id="IPR056884">
    <property type="entry name" value="NPHP3-like_N"/>
</dbReference>
<evidence type="ECO:0000313" key="3">
    <source>
        <dbReference type="EMBL" id="RPB01602.1"/>
    </source>
</evidence>
<dbReference type="EMBL" id="ML120372">
    <property type="protein sequence ID" value="RPB01602.1"/>
    <property type="molecule type" value="Genomic_DNA"/>
</dbReference>
<feature type="domain" description="Nephrocystin 3-like N-terminal" evidence="2">
    <location>
        <begin position="11"/>
        <end position="104"/>
    </location>
</feature>
<keyword evidence="4" id="KW-1185">Reference proteome</keyword>
<name>A0A3N4JXQ2_9PEZI</name>
<dbReference type="OrthoDB" id="448455at2759"/>
<feature type="non-terminal residue" evidence="3">
    <location>
        <position position="107"/>
    </location>
</feature>
<reference evidence="3 4" key="1">
    <citation type="journal article" date="2018" name="Nat. Ecol. Evol.">
        <title>Pezizomycetes genomes reveal the molecular basis of ectomycorrhizal truffle lifestyle.</title>
        <authorList>
            <person name="Murat C."/>
            <person name="Payen T."/>
            <person name="Noel B."/>
            <person name="Kuo A."/>
            <person name="Morin E."/>
            <person name="Chen J."/>
            <person name="Kohler A."/>
            <person name="Krizsan K."/>
            <person name="Balestrini R."/>
            <person name="Da Silva C."/>
            <person name="Montanini B."/>
            <person name="Hainaut M."/>
            <person name="Levati E."/>
            <person name="Barry K.W."/>
            <person name="Belfiori B."/>
            <person name="Cichocki N."/>
            <person name="Clum A."/>
            <person name="Dockter R.B."/>
            <person name="Fauchery L."/>
            <person name="Guy J."/>
            <person name="Iotti M."/>
            <person name="Le Tacon F."/>
            <person name="Lindquist E.A."/>
            <person name="Lipzen A."/>
            <person name="Malagnac F."/>
            <person name="Mello A."/>
            <person name="Molinier V."/>
            <person name="Miyauchi S."/>
            <person name="Poulain J."/>
            <person name="Riccioni C."/>
            <person name="Rubini A."/>
            <person name="Sitrit Y."/>
            <person name="Splivallo R."/>
            <person name="Traeger S."/>
            <person name="Wang M."/>
            <person name="Zifcakova L."/>
            <person name="Wipf D."/>
            <person name="Zambonelli A."/>
            <person name="Paolocci F."/>
            <person name="Nowrousian M."/>
            <person name="Ottonello S."/>
            <person name="Baldrian P."/>
            <person name="Spatafora J.W."/>
            <person name="Henrissat B."/>
            <person name="Nagy L.G."/>
            <person name="Aury J.M."/>
            <person name="Wincker P."/>
            <person name="Grigoriev I.V."/>
            <person name="Bonfante P."/>
            <person name="Martin F.M."/>
        </authorList>
    </citation>
    <scope>NUCLEOTIDE SEQUENCE [LARGE SCALE GENOMIC DNA]</scope>
    <source>
        <strain evidence="3 4">120613-1</strain>
    </source>
</reference>
<keyword evidence="1" id="KW-0677">Repeat</keyword>
<dbReference type="AlphaFoldDB" id="A0A3N4JXQ2"/>
<evidence type="ECO:0000259" key="2">
    <source>
        <dbReference type="Pfam" id="PF24883"/>
    </source>
</evidence>
<organism evidence="3 4">
    <name type="scientific">Choiromyces venosus 120613-1</name>
    <dbReference type="NCBI Taxonomy" id="1336337"/>
    <lineage>
        <taxon>Eukaryota</taxon>
        <taxon>Fungi</taxon>
        <taxon>Dikarya</taxon>
        <taxon>Ascomycota</taxon>
        <taxon>Pezizomycotina</taxon>
        <taxon>Pezizomycetes</taxon>
        <taxon>Pezizales</taxon>
        <taxon>Tuberaceae</taxon>
        <taxon>Choiromyces</taxon>
    </lineage>
</organism>
<sequence>MDMLYDQAVGNSFAAAHLYCDFLTHNDRIPENMLSAVVKQIVRALGSIPGEIDDAFRKAKREVNGRDSGFLKIALAPLERVYICIDVMDECLPKHLPELLRSLHALS</sequence>
<evidence type="ECO:0000256" key="1">
    <source>
        <dbReference type="ARBA" id="ARBA00022737"/>
    </source>
</evidence>